<dbReference type="RefSeq" id="XP_033387420.1">
    <property type="nucleotide sequence ID" value="XM_033531672.1"/>
</dbReference>
<dbReference type="AlphaFoldDB" id="A0A6A5Y2G6"/>
<keyword evidence="4" id="KW-1133">Transmembrane helix</keyword>
<comment type="subcellular location">
    <subcellularLocation>
        <location evidence="1">Endomembrane system</location>
        <topology evidence="1">Multi-pass membrane protein</topology>
    </subcellularLocation>
</comment>
<evidence type="ECO:0000313" key="6">
    <source>
        <dbReference type="EMBL" id="KAF2019081.1"/>
    </source>
</evidence>
<evidence type="ECO:0000256" key="2">
    <source>
        <dbReference type="ARBA" id="ARBA00006109"/>
    </source>
</evidence>
<accession>A0A6A5Y2G6</accession>
<comment type="similarity">
    <text evidence="2">Belongs to the membrane magnesium transporter (TC 1.A.67) family.</text>
</comment>
<evidence type="ECO:0000256" key="3">
    <source>
        <dbReference type="ARBA" id="ARBA00022692"/>
    </source>
</evidence>
<evidence type="ECO:0000256" key="5">
    <source>
        <dbReference type="ARBA" id="ARBA00023136"/>
    </source>
</evidence>
<reference evidence="6" key="1">
    <citation type="journal article" date="2020" name="Stud. Mycol.">
        <title>101 Dothideomycetes genomes: a test case for predicting lifestyles and emergence of pathogens.</title>
        <authorList>
            <person name="Haridas S."/>
            <person name="Albert R."/>
            <person name="Binder M."/>
            <person name="Bloem J."/>
            <person name="Labutti K."/>
            <person name="Salamov A."/>
            <person name="Andreopoulos B."/>
            <person name="Baker S."/>
            <person name="Barry K."/>
            <person name="Bills G."/>
            <person name="Bluhm B."/>
            <person name="Cannon C."/>
            <person name="Castanera R."/>
            <person name="Culley D."/>
            <person name="Daum C."/>
            <person name="Ezra D."/>
            <person name="Gonzalez J."/>
            <person name="Henrissat B."/>
            <person name="Kuo A."/>
            <person name="Liang C."/>
            <person name="Lipzen A."/>
            <person name="Lutzoni F."/>
            <person name="Magnuson J."/>
            <person name="Mondo S."/>
            <person name="Nolan M."/>
            <person name="Ohm R."/>
            <person name="Pangilinan J."/>
            <person name="Park H.-J."/>
            <person name="Ramirez L."/>
            <person name="Alfaro M."/>
            <person name="Sun H."/>
            <person name="Tritt A."/>
            <person name="Yoshinaga Y."/>
            <person name="Zwiers L.-H."/>
            <person name="Turgeon B."/>
            <person name="Goodwin S."/>
            <person name="Spatafora J."/>
            <person name="Crous P."/>
            <person name="Grigoriev I."/>
        </authorList>
    </citation>
    <scope>NUCLEOTIDE SEQUENCE</scope>
    <source>
        <strain evidence="6">CBS 175.79</strain>
    </source>
</reference>
<dbReference type="Pfam" id="PF10270">
    <property type="entry name" value="MMgT"/>
    <property type="match status" value="1"/>
</dbReference>
<keyword evidence="3" id="KW-0812">Transmembrane</keyword>
<evidence type="ECO:0000313" key="7">
    <source>
        <dbReference type="Proteomes" id="UP000799778"/>
    </source>
</evidence>
<protein>
    <recommendedName>
        <fullName evidence="8">Magnesium transporter</fullName>
    </recommendedName>
</protein>
<proteinExistence type="inferred from homology"/>
<dbReference type="PANTHER" id="PTHR28144:SF1">
    <property type="entry name" value="ER MEMBRANE PROTEIN COMPLEX SUBUNIT 5"/>
    <property type="match status" value="1"/>
</dbReference>
<dbReference type="EMBL" id="ML978067">
    <property type="protein sequence ID" value="KAF2019081.1"/>
    <property type="molecule type" value="Genomic_DNA"/>
</dbReference>
<keyword evidence="5" id="KW-0472">Membrane</keyword>
<keyword evidence="7" id="KW-1185">Reference proteome</keyword>
<dbReference type="InterPro" id="IPR018937">
    <property type="entry name" value="MMgT"/>
</dbReference>
<evidence type="ECO:0000256" key="4">
    <source>
        <dbReference type="ARBA" id="ARBA00022989"/>
    </source>
</evidence>
<dbReference type="PANTHER" id="PTHR28144">
    <property type="entry name" value="ER MEMBRANE PROTEIN COMPLEX SUBUNIT 5"/>
    <property type="match status" value="1"/>
</dbReference>
<dbReference type="OrthoDB" id="44756at2759"/>
<dbReference type="GO" id="GO:0072546">
    <property type="term" value="C:EMC complex"/>
    <property type="evidence" value="ECO:0007669"/>
    <property type="project" value="TreeGrafter"/>
</dbReference>
<evidence type="ECO:0000256" key="1">
    <source>
        <dbReference type="ARBA" id="ARBA00004127"/>
    </source>
</evidence>
<organism evidence="6 7">
    <name type="scientific">Aaosphaeria arxii CBS 175.79</name>
    <dbReference type="NCBI Taxonomy" id="1450172"/>
    <lineage>
        <taxon>Eukaryota</taxon>
        <taxon>Fungi</taxon>
        <taxon>Dikarya</taxon>
        <taxon>Ascomycota</taxon>
        <taxon>Pezizomycotina</taxon>
        <taxon>Dothideomycetes</taxon>
        <taxon>Pleosporomycetidae</taxon>
        <taxon>Pleosporales</taxon>
        <taxon>Pleosporales incertae sedis</taxon>
        <taxon>Aaosphaeria</taxon>
    </lineage>
</organism>
<gene>
    <name evidence="6" type="ORF">BU24DRAFT_458789</name>
</gene>
<dbReference type="Proteomes" id="UP000799778">
    <property type="component" value="Unassembled WGS sequence"/>
</dbReference>
<evidence type="ECO:0008006" key="8">
    <source>
        <dbReference type="Google" id="ProtNLM"/>
    </source>
</evidence>
<dbReference type="InterPro" id="IPR053279">
    <property type="entry name" value="EMC_subunit"/>
</dbReference>
<name>A0A6A5Y2G6_9PLEO</name>
<dbReference type="GeneID" id="54289069"/>
<sequence length="139" mass="14974">MTFLSTTLNTLGALFLTHAVYSTHEHTTTAASGAHAPLPLDITLELLLSLLLLTSGIVLSSPALKPIHWARWSGKIAREGRKGEGEWTREGEEVLAEGDPYEFLGLEGGIGGKGGEGRRGFWDVGGKRGEYEAWVRGQS</sequence>
<dbReference type="GO" id="GO:0034975">
    <property type="term" value="P:protein folding in endoplasmic reticulum"/>
    <property type="evidence" value="ECO:0007669"/>
    <property type="project" value="TreeGrafter"/>
</dbReference>